<evidence type="ECO:0000313" key="2">
    <source>
        <dbReference type="EMBL" id="EKS00091.1"/>
    </source>
</evidence>
<keyword evidence="1" id="KW-0732">Signal</keyword>
<dbReference type="EMBL" id="AKWM02000040">
    <property type="protein sequence ID" value="EKS00091.1"/>
    <property type="molecule type" value="Genomic_DNA"/>
</dbReference>
<evidence type="ECO:0000313" key="3">
    <source>
        <dbReference type="Proteomes" id="UP000001343"/>
    </source>
</evidence>
<proteinExistence type="predicted"/>
<dbReference type="Proteomes" id="UP000001343">
    <property type="component" value="Unassembled WGS sequence"/>
</dbReference>
<organism evidence="2 3">
    <name type="scientific">Leptospira mayottensis 200901122</name>
    <dbReference type="NCBI Taxonomy" id="1193010"/>
    <lineage>
        <taxon>Bacteria</taxon>
        <taxon>Pseudomonadati</taxon>
        <taxon>Spirochaetota</taxon>
        <taxon>Spirochaetia</taxon>
        <taxon>Leptospirales</taxon>
        <taxon>Leptospiraceae</taxon>
        <taxon>Leptospira</taxon>
    </lineage>
</organism>
<name>A0AA87MQX3_9LEPT</name>
<gene>
    <name evidence="2" type="ORF">LEP1GSC125_3520</name>
</gene>
<dbReference type="AlphaFoldDB" id="A0AA87MQX3"/>
<feature type="signal peptide" evidence="1">
    <location>
        <begin position="1"/>
        <end position="23"/>
    </location>
</feature>
<feature type="chain" id="PRO_5041716842" evidence="1">
    <location>
        <begin position="24"/>
        <end position="89"/>
    </location>
</feature>
<protein>
    <submittedName>
        <fullName evidence="2">Uncharacterized protein</fullName>
    </submittedName>
</protein>
<sequence>MIFRLRKSKAFIFSILACSGAFFAIRSEPAEFEPNVVMKEWNLQPYLTYYEDKSGKLSFPEIQNIFRSGKSIPLFNSSLGYSDATIKYF</sequence>
<reference evidence="2 3" key="1">
    <citation type="journal article" date="2014" name="Int. J. Syst. Evol. Microbiol.">
        <title>Leptospira mayottensis sp. nov., a pathogenic species of the genus Leptospira isolated from humans.</title>
        <authorList>
            <person name="Bourhy P."/>
            <person name="Collet L."/>
            <person name="Brisse S."/>
            <person name="Picardeau M."/>
        </authorList>
    </citation>
    <scope>NUCLEOTIDE SEQUENCE [LARGE SCALE GENOMIC DNA]</scope>
    <source>
        <strain evidence="2 3">200901122</strain>
    </source>
</reference>
<accession>A0AA87MQX3</accession>
<comment type="caution">
    <text evidence="2">The sequence shown here is derived from an EMBL/GenBank/DDBJ whole genome shotgun (WGS) entry which is preliminary data.</text>
</comment>
<evidence type="ECO:0000256" key="1">
    <source>
        <dbReference type="SAM" id="SignalP"/>
    </source>
</evidence>